<dbReference type="Proteomes" id="UP000276133">
    <property type="component" value="Unassembled WGS sequence"/>
</dbReference>
<gene>
    <name evidence="1" type="ORF">BpHYR1_036123</name>
</gene>
<reference evidence="1 2" key="1">
    <citation type="journal article" date="2018" name="Sci. Rep.">
        <title>Genomic signatures of local adaptation to the degree of environmental predictability in rotifers.</title>
        <authorList>
            <person name="Franch-Gras L."/>
            <person name="Hahn C."/>
            <person name="Garcia-Roger E.M."/>
            <person name="Carmona M.J."/>
            <person name="Serra M."/>
            <person name="Gomez A."/>
        </authorList>
    </citation>
    <scope>NUCLEOTIDE SEQUENCE [LARGE SCALE GENOMIC DNA]</scope>
    <source>
        <strain evidence="1">HYR1</strain>
    </source>
</reference>
<name>A0A3M7S5H0_BRAPC</name>
<protein>
    <submittedName>
        <fullName evidence="1">Uncharacterized protein</fullName>
    </submittedName>
</protein>
<accession>A0A3M7S5H0</accession>
<proteinExistence type="predicted"/>
<sequence length="89" mass="10722">MIFNKDSDFQIKYQLYIQTMVKDSFLIEIRAACISAVTTILPIINIIYINECVSDVFTFFILINRQRNYYQSYSKIKYELKIIRLIYDE</sequence>
<organism evidence="1 2">
    <name type="scientific">Brachionus plicatilis</name>
    <name type="common">Marine rotifer</name>
    <name type="synonym">Brachionus muelleri</name>
    <dbReference type="NCBI Taxonomy" id="10195"/>
    <lineage>
        <taxon>Eukaryota</taxon>
        <taxon>Metazoa</taxon>
        <taxon>Spiralia</taxon>
        <taxon>Gnathifera</taxon>
        <taxon>Rotifera</taxon>
        <taxon>Eurotatoria</taxon>
        <taxon>Monogononta</taxon>
        <taxon>Pseudotrocha</taxon>
        <taxon>Ploima</taxon>
        <taxon>Brachionidae</taxon>
        <taxon>Brachionus</taxon>
    </lineage>
</organism>
<evidence type="ECO:0000313" key="1">
    <source>
        <dbReference type="EMBL" id="RNA31011.1"/>
    </source>
</evidence>
<dbReference type="AlphaFoldDB" id="A0A3M7S5H0"/>
<evidence type="ECO:0000313" key="2">
    <source>
        <dbReference type="Proteomes" id="UP000276133"/>
    </source>
</evidence>
<comment type="caution">
    <text evidence="1">The sequence shown here is derived from an EMBL/GenBank/DDBJ whole genome shotgun (WGS) entry which is preliminary data.</text>
</comment>
<keyword evidence="2" id="KW-1185">Reference proteome</keyword>
<dbReference type="EMBL" id="REGN01002004">
    <property type="protein sequence ID" value="RNA31011.1"/>
    <property type="molecule type" value="Genomic_DNA"/>
</dbReference>